<dbReference type="AlphaFoldDB" id="A0AA96WIR0"/>
<feature type="active site" description="Charge relay system" evidence="7">
    <location>
        <position position="223"/>
    </location>
</feature>
<sequence length="278" mass="30869">MELVSQYRCFGGTVGFYQHTSAVCNSEMKFAVYLPPQADSEPVPVLYYLSGLTCTEENFTTKAGAQQFAAKYGLILVVPDTSPRNTGIAGENDDWDLGSGAGFYVDATEAPWSRYYNMYSYVTQELPALMAAHFPIQAERQGIFGHSMGGHGALICALKNPQQYGSVSAFAPIVAPMRCPWGQKAFSVYLGSDSSTWKAYDASELVLSTQLEHPILIDQGTADSFLEKQLMPERFEQSCRQAGQALTLRMQSGYDHSYYFIATFIEDHIRHHAEQLWG</sequence>
<name>A0AA96WIR0_9CYAN</name>
<evidence type="ECO:0000313" key="9">
    <source>
        <dbReference type="EMBL" id="WNZ22926.1"/>
    </source>
</evidence>
<evidence type="ECO:0000256" key="1">
    <source>
        <dbReference type="ARBA" id="ARBA00005622"/>
    </source>
</evidence>
<dbReference type="RefSeq" id="WP_316434476.1">
    <property type="nucleotide sequence ID" value="NZ_CP053586.1"/>
</dbReference>
<dbReference type="FunFam" id="3.40.50.1820:FF:000002">
    <property type="entry name" value="S-formylglutathione hydrolase"/>
    <property type="match status" value="1"/>
</dbReference>
<dbReference type="EMBL" id="CP053586">
    <property type="protein sequence ID" value="WNZ22926.1"/>
    <property type="molecule type" value="Genomic_DNA"/>
</dbReference>
<dbReference type="InterPro" id="IPR000801">
    <property type="entry name" value="Esterase-like"/>
</dbReference>
<evidence type="ECO:0000256" key="5">
    <source>
        <dbReference type="ARBA" id="ARBA00047590"/>
    </source>
</evidence>
<evidence type="ECO:0000256" key="4">
    <source>
        <dbReference type="ARBA" id="ARBA00022801"/>
    </source>
</evidence>
<feature type="active site" description="Charge relay system" evidence="7">
    <location>
        <position position="147"/>
    </location>
</feature>
<evidence type="ECO:0000256" key="8">
    <source>
        <dbReference type="RuleBase" id="RU363068"/>
    </source>
</evidence>
<organism evidence="9">
    <name type="scientific">Leptolyngbya sp. NK1-12</name>
    <dbReference type="NCBI Taxonomy" id="2547451"/>
    <lineage>
        <taxon>Bacteria</taxon>
        <taxon>Bacillati</taxon>
        <taxon>Cyanobacteriota</taxon>
        <taxon>Cyanophyceae</taxon>
        <taxon>Leptolyngbyales</taxon>
        <taxon>Leptolyngbyaceae</taxon>
        <taxon>Leptolyngbya group</taxon>
        <taxon>Leptolyngbya</taxon>
    </lineage>
</organism>
<keyword evidence="3 8" id="KW-0719">Serine esterase</keyword>
<dbReference type="GO" id="GO:0046294">
    <property type="term" value="P:formaldehyde catabolic process"/>
    <property type="evidence" value="ECO:0007669"/>
    <property type="project" value="InterPro"/>
</dbReference>
<dbReference type="GO" id="GO:0052689">
    <property type="term" value="F:carboxylic ester hydrolase activity"/>
    <property type="evidence" value="ECO:0007669"/>
    <property type="project" value="UniProtKB-KW"/>
</dbReference>
<comment type="function">
    <text evidence="8">Serine hydrolase involved in the detoxification of formaldehyde.</text>
</comment>
<dbReference type="PANTHER" id="PTHR10061">
    <property type="entry name" value="S-FORMYLGLUTATHIONE HYDROLASE"/>
    <property type="match status" value="1"/>
</dbReference>
<dbReference type="GO" id="GO:0005829">
    <property type="term" value="C:cytosol"/>
    <property type="evidence" value="ECO:0007669"/>
    <property type="project" value="TreeGrafter"/>
</dbReference>
<dbReference type="Gene3D" id="3.40.50.1820">
    <property type="entry name" value="alpha/beta hydrolase"/>
    <property type="match status" value="1"/>
</dbReference>
<comment type="similarity">
    <text evidence="1 8">Belongs to the esterase D family.</text>
</comment>
<dbReference type="NCBIfam" id="TIGR02821">
    <property type="entry name" value="fghA_ester_D"/>
    <property type="match status" value="1"/>
</dbReference>
<dbReference type="GO" id="GO:0018738">
    <property type="term" value="F:S-formylglutathione hydrolase activity"/>
    <property type="evidence" value="ECO:0007669"/>
    <property type="project" value="UniProtKB-UniRule"/>
</dbReference>
<reference evidence="9" key="1">
    <citation type="submission" date="2020-05" db="EMBL/GenBank/DDBJ databases">
        <authorList>
            <person name="Zhu T."/>
            <person name="Keshari N."/>
            <person name="Lu X."/>
        </authorList>
    </citation>
    <scope>NUCLEOTIDE SEQUENCE</scope>
    <source>
        <strain evidence="9">NK1-12</strain>
    </source>
</reference>
<dbReference type="EC" id="3.1.2.12" evidence="2 6"/>
<evidence type="ECO:0000256" key="7">
    <source>
        <dbReference type="PIRSR" id="PIRSR614186-1"/>
    </source>
</evidence>
<gene>
    <name evidence="9" type="primary">fghA</name>
    <name evidence="9" type="ORF">HJG54_08680</name>
</gene>
<keyword evidence="4 8" id="KW-0378">Hydrolase</keyword>
<comment type="catalytic activity">
    <reaction evidence="5 8">
        <text>S-formylglutathione + H2O = formate + glutathione + H(+)</text>
        <dbReference type="Rhea" id="RHEA:14961"/>
        <dbReference type="ChEBI" id="CHEBI:15377"/>
        <dbReference type="ChEBI" id="CHEBI:15378"/>
        <dbReference type="ChEBI" id="CHEBI:15740"/>
        <dbReference type="ChEBI" id="CHEBI:57688"/>
        <dbReference type="ChEBI" id="CHEBI:57925"/>
        <dbReference type="EC" id="3.1.2.12"/>
    </reaction>
</comment>
<dbReference type="InterPro" id="IPR014186">
    <property type="entry name" value="S-formylglutathione_hydrol"/>
</dbReference>
<accession>A0AA96WIR0</accession>
<proteinExistence type="inferred from homology"/>
<dbReference type="InterPro" id="IPR029058">
    <property type="entry name" value="AB_hydrolase_fold"/>
</dbReference>
<dbReference type="PANTHER" id="PTHR10061:SF0">
    <property type="entry name" value="S-FORMYLGLUTATHIONE HYDROLASE"/>
    <property type="match status" value="1"/>
</dbReference>
<evidence type="ECO:0000256" key="3">
    <source>
        <dbReference type="ARBA" id="ARBA00022487"/>
    </source>
</evidence>
<dbReference type="SUPFAM" id="SSF53474">
    <property type="entry name" value="alpha/beta-Hydrolases"/>
    <property type="match status" value="1"/>
</dbReference>
<dbReference type="Pfam" id="PF00756">
    <property type="entry name" value="Esterase"/>
    <property type="match status" value="1"/>
</dbReference>
<protein>
    <recommendedName>
        <fullName evidence="2 6">S-formylglutathione hydrolase</fullName>
        <ecNumber evidence="2 6">3.1.2.12</ecNumber>
    </recommendedName>
</protein>
<feature type="active site" description="Charge relay system" evidence="7">
    <location>
        <position position="256"/>
    </location>
</feature>
<evidence type="ECO:0000256" key="6">
    <source>
        <dbReference type="NCBIfam" id="TIGR02821"/>
    </source>
</evidence>
<evidence type="ECO:0000256" key="2">
    <source>
        <dbReference type="ARBA" id="ARBA00012479"/>
    </source>
</evidence>